<dbReference type="InterPro" id="IPR015890">
    <property type="entry name" value="Chorismate_C"/>
</dbReference>
<evidence type="ECO:0000313" key="3">
    <source>
        <dbReference type="EMBL" id="SPQ00265.1"/>
    </source>
</evidence>
<dbReference type="PANTHER" id="PTHR11236:SF9">
    <property type="entry name" value="ANTHRANILATE SYNTHASE COMPONENT 1"/>
    <property type="match status" value="1"/>
</dbReference>
<dbReference type="GO" id="GO:0000162">
    <property type="term" value="P:L-tryptophan biosynthetic process"/>
    <property type="evidence" value="ECO:0007669"/>
    <property type="project" value="TreeGrafter"/>
</dbReference>
<proteinExistence type="predicted"/>
<dbReference type="InterPro" id="IPR019999">
    <property type="entry name" value="Anth_synth_I-like"/>
</dbReference>
<dbReference type="PANTHER" id="PTHR11236">
    <property type="entry name" value="AMINOBENZOATE/ANTHRANILATE SYNTHASE"/>
    <property type="match status" value="1"/>
</dbReference>
<evidence type="ECO:0000259" key="1">
    <source>
        <dbReference type="Pfam" id="PF00425"/>
    </source>
</evidence>
<dbReference type="GO" id="GO:0046820">
    <property type="term" value="F:4-amino-4-deoxychorismate synthase activity"/>
    <property type="evidence" value="ECO:0007669"/>
    <property type="project" value="UniProtKB-EC"/>
</dbReference>
<dbReference type="InterPro" id="IPR006805">
    <property type="entry name" value="Anth_synth_I_N"/>
</dbReference>
<dbReference type="EC" id="2.6.1.85" evidence="3"/>
<reference evidence="4" key="1">
    <citation type="submission" date="2018-03" db="EMBL/GenBank/DDBJ databases">
        <authorList>
            <person name="Zecchin S."/>
        </authorList>
    </citation>
    <scope>NUCLEOTIDE SEQUENCE [LARGE SCALE GENOMIC DNA]</scope>
</reference>
<dbReference type="Gene3D" id="3.60.120.10">
    <property type="entry name" value="Anthranilate synthase"/>
    <property type="match status" value="1"/>
</dbReference>
<dbReference type="SUPFAM" id="SSF56322">
    <property type="entry name" value="ADC synthase"/>
    <property type="match status" value="1"/>
</dbReference>
<dbReference type="Proteomes" id="UP000245125">
    <property type="component" value="Unassembled WGS sequence"/>
</dbReference>
<gene>
    <name evidence="3" type="primary">pabB</name>
    <name evidence="3" type="ORF">NBG4_20071</name>
</gene>
<dbReference type="PRINTS" id="PR00095">
    <property type="entry name" value="ANTSNTHASEI"/>
</dbReference>
<evidence type="ECO:0000313" key="4">
    <source>
        <dbReference type="Proteomes" id="UP000245125"/>
    </source>
</evidence>
<name>A0A2U3QFY4_9BACT</name>
<keyword evidence="3" id="KW-0808">Transferase</keyword>
<dbReference type="AlphaFoldDB" id="A0A2U3QFY4"/>
<dbReference type="Pfam" id="PF04715">
    <property type="entry name" value="Anth_synt_I_N"/>
    <property type="match status" value="1"/>
</dbReference>
<feature type="domain" description="Chorismate-utilising enzyme C-terminal" evidence="1">
    <location>
        <begin position="219"/>
        <end position="473"/>
    </location>
</feature>
<organism evidence="3 4">
    <name type="scientific">Candidatus Sulfobium mesophilum</name>
    <dbReference type="NCBI Taxonomy" id="2016548"/>
    <lineage>
        <taxon>Bacteria</taxon>
        <taxon>Pseudomonadati</taxon>
        <taxon>Nitrospirota</taxon>
        <taxon>Nitrospiria</taxon>
        <taxon>Nitrospirales</taxon>
        <taxon>Nitrospiraceae</taxon>
        <taxon>Candidatus Sulfobium</taxon>
    </lineage>
</organism>
<accession>A0A2U3QFY4</accession>
<evidence type="ECO:0000259" key="2">
    <source>
        <dbReference type="Pfam" id="PF04715"/>
    </source>
</evidence>
<dbReference type="EMBL" id="OUUY01000064">
    <property type="protein sequence ID" value="SPQ00265.1"/>
    <property type="molecule type" value="Genomic_DNA"/>
</dbReference>
<keyword evidence="3" id="KW-0032">Aminotransferase</keyword>
<sequence>MASDILSPVFKEIPYESPDIVYSKLRTNNSLLLESVRGSAQTAKYSFICFEPYLIFKVKDGVIQIEFGGKNTISSRKPLPRLRELLESYEQSPAVGLPPFQGGAAGMLSYDFVHYLENIPASTADDLNLPDAHFFMIDRLVAFDHIKRKCWIIVCPGVRETTLGYSEIKEDRASCITEALEVLDRIEAQIKKDNLLDVQPPGVAPMAAPAIELIHDTGKDRYVEMVKRAKAYIAAGDIFQANLSLRLSACIGQRDPWQIYSVLRKINPSPFASFIDFGDYQIASSSPERLVRVCGGMIDTRPIAGTRPRGHNHREDEMLRSELLLNEKERAEHIMLIDLERNDIGKVSDYGSVRVDELMVTEDYSHVMHIVSNVIGKLAEGKDCFDVIRAAFPGGTITGVPKVRCMEIIDELEPFRRGPYTGSIGYVGFNGSMDLNIVIRTFVVKEGKAYIQAGAGIVADSDPEREYIESLKKAEALMKTLERV</sequence>
<dbReference type="Pfam" id="PF00425">
    <property type="entry name" value="Chorismate_bind"/>
    <property type="match status" value="1"/>
</dbReference>
<dbReference type="InterPro" id="IPR005801">
    <property type="entry name" value="ADC_synthase"/>
</dbReference>
<protein>
    <submittedName>
        <fullName evidence="3">Aminodeoxychorismate synthase component 1</fullName>
        <ecNumber evidence="3">2.6.1.85</ecNumber>
    </submittedName>
</protein>
<keyword evidence="4" id="KW-1185">Reference proteome</keyword>
<feature type="domain" description="Anthranilate synthase component I N-terminal" evidence="2">
    <location>
        <begin position="18"/>
        <end position="152"/>
    </location>
</feature>
<dbReference type="OrthoDB" id="9803598at2"/>